<dbReference type="InterPro" id="IPR009081">
    <property type="entry name" value="PP-bd_ACP"/>
</dbReference>
<dbReference type="PANTHER" id="PTHR43775:SF37">
    <property type="entry name" value="SI:DKEY-61P9.11"/>
    <property type="match status" value="1"/>
</dbReference>
<dbReference type="PROSITE" id="PS50075">
    <property type="entry name" value="CARRIER"/>
    <property type="match status" value="2"/>
</dbReference>
<dbReference type="Proteomes" id="UP000027361">
    <property type="component" value="Unassembled WGS sequence"/>
</dbReference>
<dbReference type="InterPro" id="IPR029058">
    <property type="entry name" value="AB_hydrolase_fold"/>
</dbReference>
<dbReference type="Gene3D" id="1.10.1200.10">
    <property type="entry name" value="ACP-like"/>
    <property type="match status" value="2"/>
</dbReference>
<gene>
    <name evidence="9" type="ORF">K437DRAFT_267305</name>
</gene>
<dbReference type="InterPro" id="IPR042104">
    <property type="entry name" value="PKS_dehydratase_sf"/>
</dbReference>
<dbReference type="GeneID" id="25265922"/>
<dbReference type="Pfam" id="PF14765">
    <property type="entry name" value="PS-DH"/>
    <property type="match status" value="1"/>
</dbReference>
<dbReference type="SUPFAM" id="SSF47336">
    <property type="entry name" value="ACP-like"/>
    <property type="match status" value="2"/>
</dbReference>
<dbReference type="PANTHER" id="PTHR43775">
    <property type="entry name" value="FATTY ACID SYNTHASE"/>
    <property type="match status" value="1"/>
</dbReference>
<dbReference type="PROSITE" id="PS00012">
    <property type="entry name" value="PHOSPHOPANTETHEINE"/>
    <property type="match status" value="1"/>
</dbReference>
<dbReference type="InterPro" id="IPR020806">
    <property type="entry name" value="PKS_PP-bd"/>
</dbReference>
<dbReference type="Pfam" id="PF22621">
    <property type="entry name" value="CurL-like_PKS_C"/>
    <property type="match status" value="1"/>
</dbReference>
<feature type="active site" description="Proton acceptor; for dehydratase activity" evidence="4">
    <location>
        <position position="1240"/>
    </location>
</feature>
<feature type="compositionally biased region" description="Polar residues" evidence="5">
    <location>
        <begin position="1527"/>
        <end position="1540"/>
    </location>
</feature>
<proteinExistence type="predicted"/>
<dbReference type="STRING" id="1037660.A0A066W8Y0"/>
<dbReference type="InParanoid" id="A0A066W8Y0"/>
<dbReference type="GO" id="GO:0006633">
    <property type="term" value="P:fatty acid biosynthetic process"/>
    <property type="evidence" value="ECO:0007669"/>
    <property type="project" value="TreeGrafter"/>
</dbReference>
<dbReference type="Gene3D" id="3.30.70.3290">
    <property type="match status" value="2"/>
</dbReference>
<keyword evidence="2" id="KW-0597">Phosphoprotein</keyword>
<dbReference type="InterPro" id="IPR016039">
    <property type="entry name" value="Thiolase-like"/>
</dbReference>
<dbReference type="InterPro" id="IPR036736">
    <property type="entry name" value="ACP-like_sf"/>
</dbReference>
<organism evidence="9 10">
    <name type="scientific">Tilletiaria anomala (strain ATCC 24038 / CBS 436.72 / UBC 951)</name>
    <dbReference type="NCBI Taxonomy" id="1037660"/>
    <lineage>
        <taxon>Eukaryota</taxon>
        <taxon>Fungi</taxon>
        <taxon>Dikarya</taxon>
        <taxon>Basidiomycota</taxon>
        <taxon>Ustilaginomycotina</taxon>
        <taxon>Exobasidiomycetes</taxon>
        <taxon>Georgefischeriales</taxon>
        <taxon>Tilletiariaceae</taxon>
        <taxon>Tilletiaria</taxon>
    </lineage>
</organism>
<evidence type="ECO:0000256" key="3">
    <source>
        <dbReference type="ARBA" id="ARBA00022679"/>
    </source>
</evidence>
<evidence type="ECO:0000259" key="8">
    <source>
        <dbReference type="PROSITE" id="PS52019"/>
    </source>
</evidence>
<dbReference type="SUPFAM" id="SSF53474">
    <property type="entry name" value="alpha/beta-Hydrolases"/>
    <property type="match status" value="1"/>
</dbReference>
<dbReference type="InterPro" id="IPR049551">
    <property type="entry name" value="PKS_DH_C"/>
</dbReference>
<name>A0A066W8Y0_TILAU</name>
<feature type="region of interest" description="C-terminal hotdog fold" evidence="4">
    <location>
        <begin position="1366"/>
        <end position="1519"/>
    </location>
</feature>
<evidence type="ECO:0000256" key="5">
    <source>
        <dbReference type="SAM" id="MobiDB-lite"/>
    </source>
</evidence>
<dbReference type="OrthoDB" id="329835at2759"/>
<evidence type="ECO:0000256" key="4">
    <source>
        <dbReference type="PROSITE-ProRule" id="PRU01363"/>
    </source>
</evidence>
<sequence length="2030" mass="219100">MSSASRARSIFIFGSQGPANFAEHLLSLVKRGQTNPHLTAFFQLVLDAIRTEVLSITDTADLAVLPDISKFASLKTLCLFHESTGYQNATVNGILLVVLQAAQVIARLESEAHAFFDSTTQFAGFCTGAVTASALAAAVDGPWDVIRQSIEAVRLVFWISLCSSQVAREHISATGVEDSLPWSYAVSLTNSGTAAVTVHDIEAAIDSFNNAVCADEAQQVKIVATAYAISGVSVGGPPARLQTFADWINAKDAGISARAAPLRIFSPYHNEALLSASVEAVMNHARRREIKILGAGDIVRKLARPVYDVVRGTVLDASNFNDTALIRLLVESNFTKCNRFDLVADSIASSFEKEHGPVTVSCAAPSLGLGTSIVELIKAKNPALEVATEDLSSSTARFTANSDEDADFASPENESIAIVAMSCRLPGAIMDPDQFWDFLRAGKTAVGEIPKHLFDIDDYYGDGINQTRVRHMHALPEDVVKTMDLRIPNISPKEAEQMDPQHRLAILCAYEALERAGYSPMASQSFDNRRVAYFAAVTSDDYRENAMSAPTGISSYFISGCIRAFVPGALSFALALEGPSNTIDSGETSSLVTLEHARHALLAKQCDVALAGGFSVLTAPLNFIGMDVDNLLAHSDRNTTFDADHKGVVRGDGAVVFVLKRLSDAIAEGDEVLATLPAVSHRTFADGMSAAEQASFLRSVLASSGVPKQSIVHVEAAGYFNAEVEAAEFDALHATLGPEPMEERTLTVGSVRPNLGASEAAMGMVEVMKAVLMLKHEIIPGCIAVDRLNPTIKTIADSGKTIIPFSECQMRLPSNQPATIAVHGLALAGNQAVALVQGPRKLVMAEDSSDTRGCHIFSLSAKSSEAAEQMRNRLNAYVTEDTNLLRLSYTLMARRLLHPFRITFTASTRKELKAKLGSTAVLEVREQTKRLQLEIVFTESITPETVQALCNGDCNFRDASEASSQVLISLGMAQRIKPELKSIVAGIRSNLALLPMLQAWGINASRVIAEGRAILVALVASRVLSVPEALFLACLLRHPATAEKALRKMSSRVFSVDVVVSGSKSISAGATLSSAIDIVMRQLFQTSECVVEVAEQPPSDQFYTLSLGEGRNVWTTIATCLANLHSSAYPIRWTGYFATFLPGLRYLSDLPSYPFSLTRHWIQYTDRNLIRPSEGSPQSIVMEEIPEDRSDEKSLPLPVFPMLGKLLQYVAHTHSSSGQCSATYEAPVFAQPMISFIEGHLVNGVALAPATLWADLCLEAAVDASQKSGAWDEDKLQPALKQLEIIRPLTITKSAADPHVLLIKLLGNFFEGSMDITISSRGQTATEVKHMSAKVQMAPRQSIQSSWMRFSSLIASRYQTVRESSEANIIGSKLAYSAFETVVAYKEGSGFRGIQSVAILDNSFEAATIVKMSPDAPKSLYIVNPCFIDSLGQITGFICNSTCDSKHVYLADGVAAMRFSHQLVKAADAGETLHAYCRMIPHDNGAYFLGDAFFLDASLSIVGEMEGVRYKKLPRAVLQLLLPNSSKPRATQEPQRSTIPALNGPAPQNIGSTRVPRMDSKVDRVLASILDAVAIELGVEVAQLRPTTSFADLGLDSLMAIVILGSLTNLPVELPPSLFLDCLTPEDVKSWLSARLESSAMQSTETSEDPQEAQGAHSDRPAAGKAQNALDKTRQVVATELGILEEELEEETDLAELGLDSLMSLLVLGTLNAELGMELPPGLFIDCTNLKELRHYFVRTMGEDAPAVQSQTVPASVAITQQALDAATVANLLKDVRVQQAVLLQKCDHGPNLFLFPDGSGAAAAYASMPKLGTCSLYGLNSPFMSDSSLWKGGVQQLALAYLSSIRMVQPRGPYFLGGWSFGGVAAFEACRILSASQDPADRVELLLLLDSPSPSRFPPLPMSIVDWIFSSADIPTPPTLSKRLVSHFQATVDSLERLGVPEPLTANQPQRVVLLTARHGLNVKKEIPEENKTVKWLVEPRVGLGPNGWDVLLPNKTVLVNEFDANHFTMMHEPFVQQLAALIANACKG</sequence>
<feature type="region of interest" description="Disordered" evidence="5">
    <location>
        <begin position="1527"/>
        <end position="1554"/>
    </location>
</feature>
<dbReference type="OMA" id="YCRGDGC"/>
<dbReference type="SMART" id="SM00825">
    <property type="entry name" value="PKS_KS"/>
    <property type="match status" value="1"/>
</dbReference>
<dbReference type="CDD" id="cd00833">
    <property type="entry name" value="PKS"/>
    <property type="match status" value="1"/>
</dbReference>
<feature type="region of interest" description="Disordered" evidence="5">
    <location>
        <begin position="1639"/>
        <end position="1669"/>
    </location>
</feature>
<dbReference type="Gene3D" id="3.10.129.110">
    <property type="entry name" value="Polyketide synthase dehydratase"/>
    <property type="match status" value="1"/>
</dbReference>
<dbReference type="SUPFAM" id="SSF53901">
    <property type="entry name" value="Thiolase-like"/>
    <property type="match status" value="2"/>
</dbReference>
<evidence type="ECO:0000313" key="10">
    <source>
        <dbReference type="Proteomes" id="UP000027361"/>
    </source>
</evidence>
<comment type="caution">
    <text evidence="9">The sequence shown here is derived from an EMBL/GenBank/DDBJ whole genome shotgun (WGS) entry which is preliminary data.</text>
</comment>
<dbReference type="Pfam" id="PF02801">
    <property type="entry name" value="Ketoacyl-synt_C"/>
    <property type="match status" value="1"/>
</dbReference>
<protein>
    <submittedName>
        <fullName evidence="9">Ketoacyl-synt-domain-containing protein</fullName>
    </submittedName>
</protein>
<dbReference type="EMBL" id="JMSN01000019">
    <property type="protein sequence ID" value="KDN50402.1"/>
    <property type="molecule type" value="Genomic_DNA"/>
</dbReference>
<dbReference type="InterPro" id="IPR001227">
    <property type="entry name" value="Ac_transferase_dom_sf"/>
</dbReference>
<dbReference type="Pfam" id="PF00550">
    <property type="entry name" value="PP-binding"/>
    <property type="match status" value="2"/>
</dbReference>
<dbReference type="Pfam" id="PF00109">
    <property type="entry name" value="ketoacyl-synt"/>
    <property type="match status" value="1"/>
</dbReference>
<dbReference type="Gene3D" id="3.40.47.10">
    <property type="match status" value="1"/>
</dbReference>
<keyword evidence="10" id="KW-1185">Reference proteome</keyword>
<evidence type="ECO:0000256" key="1">
    <source>
        <dbReference type="ARBA" id="ARBA00022450"/>
    </source>
</evidence>
<dbReference type="HOGENOM" id="CLU_000022_6_0_1"/>
<dbReference type="InterPro" id="IPR032088">
    <property type="entry name" value="SAT"/>
</dbReference>
<feature type="domain" description="Carrier" evidence="6">
    <location>
        <begin position="1560"/>
        <end position="1636"/>
    </location>
</feature>
<dbReference type="SMART" id="SM00823">
    <property type="entry name" value="PKS_PP"/>
    <property type="match status" value="2"/>
</dbReference>
<dbReference type="Gene3D" id="3.40.366.10">
    <property type="entry name" value="Malonyl-Coenzyme A Acyl Carrier Protein, domain 2"/>
    <property type="match status" value="2"/>
</dbReference>
<dbReference type="InterPro" id="IPR014030">
    <property type="entry name" value="Ketoacyl_synth_N"/>
</dbReference>
<feature type="active site" description="Proton donor; for dehydratase activity" evidence="4">
    <location>
        <position position="1429"/>
    </location>
</feature>
<accession>A0A066W8Y0</accession>
<feature type="domain" description="PKS/mFAS DH" evidence="8">
    <location>
        <begin position="1207"/>
        <end position="1519"/>
    </location>
</feature>
<keyword evidence="3" id="KW-0808">Transferase</keyword>
<dbReference type="Pfam" id="PF00975">
    <property type="entry name" value="Thioesterase"/>
    <property type="match status" value="1"/>
</dbReference>
<feature type="region of interest" description="N-terminal hotdog fold" evidence="4">
    <location>
        <begin position="1207"/>
        <end position="1342"/>
    </location>
</feature>
<dbReference type="InterPro" id="IPR020841">
    <property type="entry name" value="PKS_Beta-ketoAc_synthase_dom"/>
</dbReference>
<keyword evidence="1" id="KW-0596">Phosphopantetheine</keyword>
<dbReference type="NCBIfam" id="TIGR04532">
    <property type="entry name" value="PT_fungal_PKS"/>
    <property type="match status" value="1"/>
</dbReference>
<dbReference type="InterPro" id="IPR006162">
    <property type="entry name" value="Ppantetheine_attach_site"/>
</dbReference>
<dbReference type="InterPro" id="IPR001031">
    <property type="entry name" value="Thioesterase"/>
</dbReference>
<dbReference type="InterPro" id="IPR049900">
    <property type="entry name" value="PKS_mFAS_DH"/>
</dbReference>
<reference evidence="9 10" key="1">
    <citation type="submission" date="2014-05" db="EMBL/GenBank/DDBJ databases">
        <title>Draft genome sequence of a rare smut relative, Tilletiaria anomala UBC 951.</title>
        <authorList>
            <consortium name="DOE Joint Genome Institute"/>
            <person name="Toome M."/>
            <person name="Kuo A."/>
            <person name="Henrissat B."/>
            <person name="Lipzen A."/>
            <person name="Tritt A."/>
            <person name="Yoshinaga Y."/>
            <person name="Zane M."/>
            <person name="Barry K."/>
            <person name="Grigoriev I.V."/>
            <person name="Spatafora J.W."/>
            <person name="Aimea M.C."/>
        </authorList>
    </citation>
    <scope>NUCLEOTIDE SEQUENCE [LARGE SCALE GENOMIC DNA]</scope>
    <source>
        <strain evidence="9 10">UBC 951</strain>
    </source>
</reference>
<evidence type="ECO:0000256" key="2">
    <source>
        <dbReference type="ARBA" id="ARBA00022553"/>
    </source>
</evidence>
<feature type="domain" description="Carrier" evidence="6">
    <location>
        <begin position="1667"/>
        <end position="1741"/>
    </location>
</feature>
<dbReference type="GO" id="GO:0004312">
    <property type="term" value="F:fatty acid synthase activity"/>
    <property type="evidence" value="ECO:0007669"/>
    <property type="project" value="TreeGrafter"/>
</dbReference>
<evidence type="ECO:0000259" key="7">
    <source>
        <dbReference type="PROSITE" id="PS52004"/>
    </source>
</evidence>
<dbReference type="PROSITE" id="PS52019">
    <property type="entry name" value="PKS_MFAS_DH"/>
    <property type="match status" value="1"/>
</dbReference>
<dbReference type="GO" id="GO:0044550">
    <property type="term" value="P:secondary metabolite biosynthetic process"/>
    <property type="evidence" value="ECO:0007669"/>
    <property type="project" value="TreeGrafter"/>
</dbReference>
<dbReference type="Pfam" id="PF16073">
    <property type="entry name" value="SAT"/>
    <property type="match status" value="1"/>
</dbReference>
<dbReference type="InterPro" id="IPR014031">
    <property type="entry name" value="Ketoacyl_synth_C"/>
</dbReference>
<dbReference type="GO" id="GO:0031177">
    <property type="term" value="F:phosphopantetheine binding"/>
    <property type="evidence" value="ECO:0007669"/>
    <property type="project" value="InterPro"/>
</dbReference>
<evidence type="ECO:0000259" key="6">
    <source>
        <dbReference type="PROSITE" id="PS50075"/>
    </source>
</evidence>
<dbReference type="InterPro" id="IPR030918">
    <property type="entry name" value="PT_fungal_PKS"/>
</dbReference>
<dbReference type="PROSITE" id="PS52004">
    <property type="entry name" value="KS3_2"/>
    <property type="match status" value="1"/>
</dbReference>
<dbReference type="InterPro" id="IPR050091">
    <property type="entry name" value="PKS_NRPS_Biosynth_Enz"/>
</dbReference>
<feature type="domain" description="Ketosynthase family 3 (KS3)" evidence="7">
    <location>
        <begin position="413"/>
        <end position="838"/>
    </location>
</feature>
<evidence type="ECO:0000313" key="9">
    <source>
        <dbReference type="EMBL" id="KDN50402.1"/>
    </source>
</evidence>
<dbReference type="Gene3D" id="3.40.50.1820">
    <property type="entry name" value="alpha/beta hydrolase"/>
    <property type="match status" value="1"/>
</dbReference>
<dbReference type="RefSeq" id="XP_013244527.1">
    <property type="nucleotide sequence ID" value="XM_013389073.1"/>
</dbReference>